<comment type="subcellular location">
    <subcellularLocation>
        <location evidence="2">Membrane</location>
    </subcellularLocation>
</comment>
<evidence type="ECO:0000256" key="6">
    <source>
        <dbReference type="ARBA" id="ARBA00022723"/>
    </source>
</evidence>
<gene>
    <name evidence="19" type="ORF">SELO1098_LOCUS23684</name>
</gene>
<dbReference type="PROSITE" id="PS51296">
    <property type="entry name" value="RIESKE"/>
    <property type="match status" value="1"/>
</dbReference>
<dbReference type="GO" id="GO:0170056">
    <property type="term" value="F:cholesterol 7-desaturase [NAD(P)H] activity"/>
    <property type="evidence" value="ECO:0007669"/>
    <property type="project" value="UniProtKB-EC"/>
</dbReference>
<evidence type="ECO:0000256" key="13">
    <source>
        <dbReference type="ARBA" id="ARBA00025729"/>
    </source>
</evidence>
<comment type="similarity">
    <text evidence="13">Belongs to the cholesterol 7-desaturase family.</text>
</comment>
<evidence type="ECO:0000256" key="7">
    <source>
        <dbReference type="ARBA" id="ARBA00022989"/>
    </source>
</evidence>
<reference evidence="19" key="1">
    <citation type="submission" date="2021-01" db="EMBL/GenBank/DDBJ databases">
        <authorList>
            <person name="Corre E."/>
            <person name="Pelletier E."/>
            <person name="Niang G."/>
            <person name="Scheremetjew M."/>
            <person name="Finn R."/>
            <person name="Kale V."/>
            <person name="Holt S."/>
            <person name="Cochrane G."/>
            <person name="Meng A."/>
            <person name="Brown T."/>
            <person name="Cohen L."/>
        </authorList>
    </citation>
    <scope>NUCLEOTIDE SEQUENCE</scope>
    <source>
        <strain evidence="19">CCAP 955/1</strain>
    </source>
</reference>
<evidence type="ECO:0000256" key="2">
    <source>
        <dbReference type="ARBA" id="ARBA00004370"/>
    </source>
</evidence>
<dbReference type="Pfam" id="PF19298">
    <property type="entry name" value="KshA_C"/>
    <property type="match status" value="1"/>
</dbReference>
<dbReference type="PANTHER" id="PTHR21266:SF32">
    <property type="entry name" value="CHOLESTEROL 7-DESATURASE NVD"/>
    <property type="match status" value="1"/>
</dbReference>
<keyword evidence="11 17" id="KW-0472">Membrane</keyword>
<dbReference type="EC" id="1.14.19.21" evidence="14"/>
<dbReference type="GO" id="GO:0008203">
    <property type="term" value="P:cholesterol metabolic process"/>
    <property type="evidence" value="ECO:0007669"/>
    <property type="project" value="InterPro"/>
</dbReference>
<organism evidence="19">
    <name type="scientific">Spumella elongata</name>
    <dbReference type="NCBI Taxonomy" id="89044"/>
    <lineage>
        <taxon>Eukaryota</taxon>
        <taxon>Sar</taxon>
        <taxon>Stramenopiles</taxon>
        <taxon>Ochrophyta</taxon>
        <taxon>Chrysophyceae</taxon>
        <taxon>Chromulinales</taxon>
        <taxon>Chromulinaceae</taxon>
        <taxon>Spumella</taxon>
    </lineage>
</organism>
<evidence type="ECO:0000256" key="11">
    <source>
        <dbReference type="ARBA" id="ARBA00023136"/>
    </source>
</evidence>
<evidence type="ECO:0000313" key="19">
    <source>
        <dbReference type="EMBL" id="CAE0294832.1"/>
    </source>
</evidence>
<dbReference type="Pfam" id="PF00355">
    <property type="entry name" value="Rieske"/>
    <property type="match status" value="1"/>
</dbReference>
<evidence type="ECO:0000256" key="5">
    <source>
        <dbReference type="ARBA" id="ARBA00022714"/>
    </source>
</evidence>
<comment type="pathway">
    <text evidence="3">Hormone biosynthesis.</text>
</comment>
<dbReference type="InterPro" id="IPR050584">
    <property type="entry name" value="Cholesterol_7-desaturase"/>
</dbReference>
<evidence type="ECO:0000256" key="10">
    <source>
        <dbReference type="ARBA" id="ARBA00023014"/>
    </source>
</evidence>
<sequence length="460" mass="52673">MWSPANILLNRLRRMLFRLGAFAAVMGSLLAINVYGDYNFFIVTCVVGAVYIIFGASIEKWCEKNILYSKSVNVPSRDLHDQRRYKTYPSANANSWYHFVDSDALKNEGVIEFRALGRVFVLWRDSNGKPVCQDAFCIHQGANLGVGGVVEDNCIVCPFHKWKFDSEGTVTEIPYLKDPTGCSGLKNRKQKTYPCMDWNGLLLVYFHVDNKDPEFYPPEYVTEEFKKDNWQPHMKWDVGFFTFSPVDWVDQAGDHAHFQTLHADFMIPWTNLRFPDWFYRLIPVGICHTCITYRGDDKEWAEEVKNTGWGAVGKHLLFFTDLAGLTWKRKPMLTTLSPTKEMFVGPGMILFHIPFTIGTIKVFVTTTPVDGGSILRVRTWVDGRVVRNPLIKALAVVLTGISASQLNADVSILENKIRLRKPLIQPFDGPYNRVNTWLKQFYSESSSTNGYSCDAYKNDW</sequence>
<comment type="catalytic activity">
    <reaction evidence="15">
        <text>cholesterol + NADH + O2 + H(+) = 7-dehydrocholesterol + NAD(+) + 2 H2O</text>
        <dbReference type="Rhea" id="RHEA:51644"/>
        <dbReference type="ChEBI" id="CHEBI:15377"/>
        <dbReference type="ChEBI" id="CHEBI:15378"/>
        <dbReference type="ChEBI" id="CHEBI:15379"/>
        <dbReference type="ChEBI" id="CHEBI:16113"/>
        <dbReference type="ChEBI" id="CHEBI:17759"/>
        <dbReference type="ChEBI" id="CHEBI:57540"/>
        <dbReference type="ChEBI" id="CHEBI:57945"/>
        <dbReference type="EC" id="1.14.19.21"/>
    </reaction>
    <physiologicalReaction direction="left-to-right" evidence="15">
        <dbReference type="Rhea" id="RHEA:51645"/>
    </physiologicalReaction>
</comment>
<evidence type="ECO:0000256" key="8">
    <source>
        <dbReference type="ARBA" id="ARBA00023002"/>
    </source>
</evidence>
<evidence type="ECO:0000256" key="12">
    <source>
        <dbReference type="ARBA" id="ARBA00025712"/>
    </source>
</evidence>
<keyword evidence="5" id="KW-0001">2Fe-2S</keyword>
<dbReference type="PANTHER" id="PTHR21266">
    <property type="entry name" value="IRON-SULFUR DOMAIN CONTAINING PROTEIN"/>
    <property type="match status" value="1"/>
</dbReference>
<dbReference type="GO" id="GO:0046872">
    <property type="term" value="F:metal ion binding"/>
    <property type="evidence" value="ECO:0007669"/>
    <property type="project" value="UniProtKB-KW"/>
</dbReference>
<dbReference type="GO" id="GO:0016020">
    <property type="term" value="C:membrane"/>
    <property type="evidence" value="ECO:0007669"/>
    <property type="project" value="UniProtKB-SubCell"/>
</dbReference>
<accession>A0A7S3HH73</accession>
<feature type="domain" description="Rieske" evidence="18">
    <location>
        <begin position="97"/>
        <end position="204"/>
    </location>
</feature>
<evidence type="ECO:0000256" key="16">
    <source>
        <dbReference type="ARBA" id="ARBA00049548"/>
    </source>
</evidence>
<proteinExistence type="inferred from homology"/>
<protein>
    <recommendedName>
        <fullName evidence="14">cholesterol 7-desaturase</fullName>
        <ecNumber evidence="14">1.14.19.21</ecNumber>
    </recommendedName>
</protein>
<dbReference type="InterPro" id="IPR017941">
    <property type="entry name" value="Rieske_2Fe-2S"/>
</dbReference>
<dbReference type="InterPro" id="IPR036922">
    <property type="entry name" value="Rieske_2Fe-2S_sf"/>
</dbReference>
<dbReference type="Gene3D" id="2.102.10.10">
    <property type="entry name" value="Rieske [2Fe-2S] iron-sulphur domain"/>
    <property type="match status" value="1"/>
</dbReference>
<evidence type="ECO:0000256" key="3">
    <source>
        <dbReference type="ARBA" id="ARBA00004972"/>
    </source>
</evidence>
<feature type="transmembrane region" description="Helical" evidence="17">
    <location>
        <begin position="15"/>
        <end position="32"/>
    </location>
</feature>
<evidence type="ECO:0000256" key="4">
    <source>
        <dbReference type="ARBA" id="ARBA00022692"/>
    </source>
</evidence>
<keyword evidence="8" id="KW-0560">Oxidoreductase</keyword>
<dbReference type="SUPFAM" id="SSF50022">
    <property type="entry name" value="ISP domain"/>
    <property type="match status" value="1"/>
</dbReference>
<dbReference type="GO" id="GO:0051537">
    <property type="term" value="F:2 iron, 2 sulfur cluster binding"/>
    <property type="evidence" value="ECO:0007669"/>
    <property type="project" value="UniProtKB-KW"/>
</dbReference>
<keyword evidence="10" id="KW-0411">Iron-sulfur</keyword>
<evidence type="ECO:0000256" key="15">
    <source>
        <dbReference type="ARBA" id="ARBA00047853"/>
    </source>
</evidence>
<dbReference type="EMBL" id="HBIC01046489">
    <property type="protein sequence ID" value="CAE0294832.1"/>
    <property type="molecule type" value="Transcribed_RNA"/>
</dbReference>
<comment type="pathway">
    <text evidence="12">Steroid hormone biosynthesis; dafachronic acid biosynthesis.</text>
</comment>
<keyword evidence="4 17" id="KW-0812">Transmembrane</keyword>
<comment type="cofactor">
    <cofactor evidence="1">
        <name>Fe cation</name>
        <dbReference type="ChEBI" id="CHEBI:24875"/>
    </cofactor>
</comment>
<feature type="transmembrane region" description="Helical" evidence="17">
    <location>
        <begin position="38"/>
        <end position="58"/>
    </location>
</feature>
<dbReference type="GO" id="GO:0005737">
    <property type="term" value="C:cytoplasm"/>
    <property type="evidence" value="ECO:0007669"/>
    <property type="project" value="TreeGrafter"/>
</dbReference>
<keyword evidence="6" id="KW-0479">Metal-binding</keyword>
<keyword evidence="9" id="KW-0408">Iron</keyword>
<name>A0A7S3HH73_9STRA</name>
<evidence type="ECO:0000256" key="14">
    <source>
        <dbReference type="ARBA" id="ARBA00026095"/>
    </source>
</evidence>
<evidence type="ECO:0000256" key="9">
    <source>
        <dbReference type="ARBA" id="ARBA00023004"/>
    </source>
</evidence>
<dbReference type="Gene3D" id="3.90.380.10">
    <property type="entry name" value="Naphthalene 1,2-dioxygenase Alpha Subunit, Chain A, domain 1"/>
    <property type="match status" value="1"/>
</dbReference>
<dbReference type="InterPro" id="IPR045605">
    <property type="entry name" value="KshA-like_C"/>
</dbReference>
<evidence type="ECO:0000256" key="17">
    <source>
        <dbReference type="SAM" id="Phobius"/>
    </source>
</evidence>
<evidence type="ECO:0000259" key="18">
    <source>
        <dbReference type="PROSITE" id="PS51296"/>
    </source>
</evidence>
<evidence type="ECO:0000256" key="1">
    <source>
        <dbReference type="ARBA" id="ARBA00001962"/>
    </source>
</evidence>
<keyword evidence="7 17" id="KW-1133">Transmembrane helix</keyword>
<dbReference type="UniPathway" id="UPA01020"/>
<dbReference type="AlphaFoldDB" id="A0A7S3HH73"/>
<comment type="catalytic activity">
    <reaction evidence="16">
        <text>cholesterol + NADPH + O2 + H(+) = 7-dehydrocholesterol + NADP(+) + 2 H2O</text>
        <dbReference type="Rhea" id="RHEA:45024"/>
        <dbReference type="ChEBI" id="CHEBI:15377"/>
        <dbReference type="ChEBI" id="CHEBI:15378"/>
        <dbReference type="ChEBI" id="CHEBI:15379"/>
        <dbReference type="ChEBI" id="CHEBI:16113"/>
        <dbReference type="ChEBI" id="CHEBI:17759"/>
        <dbReference type="ChEBI" id="CHEBI:57783"/>
        <dbReference type="ChEBI" id="CHEBI:58349"/>
        <dbReference type="EC" id="1.14.19.21"/>
    </reaction>
    <physiologicalReaction direction="left-to-right" evidence="16">
        <dbReference type="Rhea" id="RHEA:45025"/>
    </physiologicalReaction>
</comment>